<feature type="binding site" evidence="12">
    <location>
        <position position="59"/>
    </location>
    <ligand>
        <name>[4Fe-4S] cluster</name>
        <dbReference type="ChEBI" id="CHEBI:49883"/>
    </ligand>
</feature>
<dbReference type="OrthoDB" id="9789468at2"/>
<keyword evidence="7 12" id="KW-0249">Electron transport</keyword>
<dbReference type="Pfam" id="PF01568">
    <property type="entry name" value="Molydop_binding"/>
    <property type="match status" value="1"/>
</dbReference>
<evidence type="ECO:0000256" key="5">
    <source>
        <dbReference type="ARBA" id="ARBA00022723"/>
    </source>
</evidence>
<evidence type="ECO:0000256" key="10">
    <source>
        <dbReference type="ARBA" id="ARBA00023014"/>
    </source>
</evidence>
<comment type="similarity">
    <text evidence="1 12">Belongs to the prokaryotic molybdopterin-containing oxidoreductase family. NasA/NapA/NarB subfamily.</text>
</comment>
<dbReference type="Gene3D" id="3.30.200.210">
    <property type="match status" value="1"/>
</dbReference>
<evidence type="ECO:0000256" key="9">
    <source>
        <dbReference type="ARBA" id="ARBA00023004"/>
    </source>
</evidence>
<dbReference type="Gene3D" id="2.40.40.20">
    <property type="match status" value="1"/>
</dbReference>
<dbReference type="SMART" id="SM00926">
    <property type="entry name" value="Molybdop_Fe4S4"/>
    <property type="match status" value="1"/>
</dbReference>
<dbReference type="GO" id="GO:0009055">
    <property type="term" value="F:electron transfer activity"/>
    <property type="evidence" value="ECO:0007669"/>
    <property type="project" value="UniProtKB-UniRule"/>
</dbReference>
<keyword evidence="3 12" id="KW-0004">4Fe-4S</keyword>
<feature type="compositionally biased region" description="Basic and acidic residues" evidence="13">
    <location>
        <begin position="29"/>
        <end position="39"/>
    </location>
</feature>
<dbReference type="GO" id="GO:0005576">
    <property type="term" value="C:extracellular region"/>
    <property type="evidence" value="ECO:0007669"/>
    <property type="project" value="UniProtKB-SubCell"/>
</dbReference>
<feature type="binding site" evidence="12">
    <location>
        <position position="63"/>
    </location>
    <ligand>
        <name>[4Fe-4S] cluster</name>
        <dbReference type="ChEBI" id="CHEBI:49883"/>
    </ligand>
</feature>
<dbReference type="HAMAP" id="MF_01630">
    <property type="entry name" value="Nitrate_reduct_NapA"/>
    <property type="match status" value="1"/>
</dbReference>
<feature type="binding site" evidence="12">
    <location>
        <position position="91"/>
    </location>
    <ligand>
        <name>[4Fe-4S] cluster</name>
        <dbReference type="ChEBI" id="CHEBI:49883"/>
    </ligand>
</feature>
<feature type="binding site" evidence="12">
    <location>
        <position position="56"/>
    </location>
    <ligand>
        <name>[4Fe-4S] cluster</name>
        <dbReference type="ChEBI" id="CHEBI:49883"/>
    </ligand>
</feature>
<gene>
    <name evidence="12" type="primary">napA</name>
    <name evidence="15" type="ORF">BKP35_01880</name>
</gene>
<feature type="binding site" evidence="12">
    <location>
        <position position="491"/>
    </location>
    <ligand>
        <name>Mo-bis(molybdopterin guanine dinucleotide)</name>
        <dbReference type="ChEBI" id="CHEBI:60539"/>
    </ligand>
</feature>
<dbReference type="GO" id="GO:0042128">
    <property type="term" value="P:nitrate assimilation"/>
    <property type="evidence" value="ECO:0007669"/>
    <property type="project" value="UniProtKB-UniRule"/>
</dbReference>
<feature type="binding site" evidence="12">
    <location>
        <position position="188"/>
    </location>
    <ligand>
        <name>Mo-bis(molybdopterin guanine dinucleotide)</name>
        <dbReference type="ChEBI" id="CHEBI:60539"/>
    </ligand>
</feature>
<sequence>MELTRRSLLKAAAISSAMIAAGCSQKSTQEPKEPERDPADIEAQSIEPDEWKTSVCRYCGTGCGVLVGVKDEKVIAVKGDPDNRSSKGLNCIKGYYLGKILFGKDRLTKPLIREDNSKKGTMDGFREASWEEALDLIASKLKEAHENDPNSIAFWGSGQQTIHEGYASAKLWKAGLLNNNIDPNARLCMASAVAGFMSTFQSDEPMGCYDDLDKADVFVTWGANMAEMHPVLYSRLTARKLSDPNVKHYDITTYHTRTSETADKVMVFRPQTDLAIANCIVNYLLETESYDKKFVDEHLQFKAGTENLGHSLKDDYDQTEKGQKADANWNISFDEFKEMVSTYTFEYVSELSGVPAADLEALAKEFANPNKKIMSTWTMGVNQHTRGTWMNNLIYDVHLLSGKISEPGSGPFSLTGQPSACGTAREVGVFSHRLPADLVVSNPEHRRFSEMIWNLPEGYLDAIEKPGLHTVAMFRELGVGNVKFLWSMSNNWGQTMPKTNRYRGIDEDGKGVIDGFIVVSDVYPTRSTEMANVVLPAAMWVEREGMFGNAERRNAIFEKCQEPPGEAKWDLWAIVQVAKRVLKGKKIGDKDAFDVIFGKEGTDIWDYEKNNLIEDHNDVCRRVFNEYRLFSAPHVHPNPKVQELGFKLKTSAKELAPYDEYLKQHGIRWPVREVNGEWMETKWRYAHGKQEDGFDQVGVETFGTPGKYKNLDFYKSNDHRPTVFFRPFEDAPEIPDEKYPFWLCTGRVLEHWHSGTMTRRVPELHRAVPEALCEIHPDDAKAIGIQDMDWVIVKSRRGETKVKATTTGRGKPPKGYVFVPFFAEETLINDTTLDAYCPISKQPDFKKSAVKIMKA</sequence>
<dbReference type="PANTHER" id="PTHR43105">
    <property type="entry name" value="RESPIRATORY NITRATE REDUCTASE"/>
    <property type="match status" value="1"/>
</dbReference>
<feature type="binding site" evidence="12">
    <location>
        <position position="570"/>
    </location>
    <ligand>
        <name>Mo-bis(molybdopterin guanine dinucleotide)</name>
        <dbReference type="ChEBI" id="CHEBI:60539"/>
    </ligand>
</feature>
<keyword evidence="2 12" id="KW-0813">Transport</keyword>
<evidence type="ECO:0000256" key="4">
    <source>
        <dbReference type="ARBA" id="ARBA00022505"/>
    </source>
</evidence>
<dbReference type="GO" id="GO:0051539">
    <property type="term" value="F:4 iron, 4 sulfur cluster binding"/>
    <property type="evidence" value="ECO:0007669"/>
    <property type="project" value="UniProtKB-KW"/>
</dbReference>
<keyword evidence="9 12" id="KW-0408">Iron</keyword>
<evidence type="ECO:0000256" key="2">
    <source>
        <dbReference type="ARBA" id="ARBA00022448"/>
    </source>
</evidence>
<comment type="cofactor">
    <cofactor evidence="12">
        <name>Mo-bis(molybdopterin guanine dinucleotide)</name>
        <dbReference type="ChEBI" id="CHEBI:60539"/>
    </cofactor>
    <text evidence="12">Binds 1 molybdenum-bis(molybdopterin guanine dinucleotide) (Mo-bis-MGD) cofactor per subunit.</text>
</comment>
<feature type="binding site" evidence="12">
    <location>
        <position position="379"/>
    </location>
    <ligand>
        <name>Mo-bis(molybdopterin guanine dinucleotide)</name>
        <dbReference type="ChEBI" id="CHEBI:60539"/>
    </ligand>
</feature>
<dbReference type="Gene3D" id="3.40.50.740">
    <property type="match status" value="1"/>
</dbReference>
<dbReference type="PANTHER" id="PTHR43105:SF11">
    <property type="entry name" value="PERIPLASMIC NITRATE REDUCTASE"/>
    <property type="match status" value="1"/>
</dbReference>
<comment type="caution">
    <text evidence="12">Lacks conserved residue(s) required for the propagation of feature annotation.</text>
</comment>
<feature type="binding site" evidence="12">
    <location>
        <position position="159"/>
    </location>
    <ligand>
        <name>Mo-bis(molybdopterin guanine dinucleotide)</name>
        <dbReference type="ChEBI" id="CHEBI:60539"/>
    </ligand>
</feature>
<evidence type="ECO:0000259" key="14">
    <source>
        <dbReference type="PROSITE" id="PS51669"/>
    </source>
</evidence>
<keyword evidence="10 12" id="KW-0411">Iron-sulfur</keyword>
<evidence type="ECO:0000256" key="3">
    <source>
        <dbReference type="ARBA" id="ARBA00022485"/>
    </source>
</evidence>
<organism evidence="15 16">
    <name type="scientific">Anaerobacillus arseniciselenatis</name>
    <dbReference type="NCBI Taxonomy" id="85682"/>
    <lineage>
        <taxon>Bacteria</taxon>
        <taxon>Bacillati</taxon>
        <taxon>Bacillota</taxon>
        <taxon>Bacilli</taxon>
        <taxon>Bacillales</taxon>
        <taxon>Bacillaceae</taxon>
        <taxon>Anaerobacillus</taxon>
    </lineage>
</organism>
<protein>
    <recommendedName>
        <fullName evidence="12">Nitrate reductase</fullName>
        <ecNumber evidence="12">1.9.6.1</ecNumber>
    </recommendedName>
</protein>
<proteinExistence type="inferred from homology"/>
<dbReference type="GO" id="GO:0050140">
    <property type="term" value="F:nitrate reductase (cytochrome) activity"/>
    <property type="evidence" value="ECO:0007669"/>
    <property type="project" value="UniProtKB-EC"/>
</dbReference>
<dbReference type="InterPro" id="IPR006657">
    <property type="entry name" value="MoPterin_dinucl-bd_dom"/>
</dbReference>
<dbReference type="PROSITE" id="PS51669">
    <property type="entry name" value="4FE4S_MOW_BIS_MGD"/>
    <property type="match status" value="1"/>
</dbReference>
<dbReference type="GO" id="GO:0005506">
    <property type="term" value="F:iron ion binding"/>
    <property type="evidence" value="ECO:0007669"/>
    <property type="project" value="UniProtKB-UniRule"/>
</dbReference>
<feature type="binding site" evidence="12">
    <location>
        <position position="846"/>
    </location>
    <ligand>
        <name>Mo-bis(molybdopterin guanine dinucleotide)</name>
        <dbReference type="ChEBI" id="CHEBI:60539"/>
    </ligand>
</feature>
<feature type="binding site" evidence="12">
    <location>
        <begin position="221"/>
        <end position="228"/>
    </location>
    <ligand>
        <name>Mo-bis(molybdopterin guanine dinucleotide)</name>
        <dbReference type="ChEBI" id="CHEBI:60539"/>
    </ligand>
</feature>
<comment type="function">
    <text evidence="12">Catalytic subunit of the nitrate reductase complex NapAB. Receives electrons from NapB and catalyzes the reduction of nitrate to nitrite.</text>
</comment>
<feature type="binding site" evidence="12">
    <location>
        <position position="184"/>
    </location>
    <ligand>
        <name>Mo-bis(molybdopterin guanine dinucleotide)</name>
        <dbReference type="ChEBI" id="CHEBI:60539"/>
    </ligand>
</feature>
<keyword evidence="16" id="KW-1185">Reference proteome</keyword>
<dbReference type="GO" id="GO:0016020">
    <property type="term" value="C:membrane"/>
    <property type="evidence" value="ECO:0007669"/>
    <property type="project" value="TreeGrafter"/>
</dbReference>
<dbReference type="Proteomes" id="UP000180098">
    <property type="component" value="Unassembled WGS sequence"/>
</dbReference>
<dbReference type="EMBL" id="MLQQ01000001">
    <property type="protein sequence ID" value="OIJ15764.1"/>
    <property type="molecule type" value="Genomic_DNA"/>
</dbReference>
<feature type="binding site" evidence="12">
    <location>
        <position position="821"/>
    </location>
    <ligand>
        <name>substrate</name>
    </ligand>
</feature>
<feature type="binding site" evidence="12">
    <location>
        <position position="829"/>
    </location>
    <ligand>
        <name>Mo-bis(molybdopterin guanine dinucleotide)</name>
        <dbReference type="ChEBI" id="CHEBI:60539"/>
    </ligand>
</feature>
<dbReference type="RefSeq" id="WP_071311689.1">
    <property type="nucleotide sequence ID" value="NZ_MLQQ01000001.1"/>
</dbReference>
<evidence type="ECO:0000256" key="1">
    <source>
        <dbReference type="ARBA" id="ARBA00008747"/>
    </source>
</evidence>
<dbReference type="SUPFAM" id="SSF53706">
    <property type="entry name" value="Formate dehydrogenase/DMSO reductase, domains 1-3"/>
    <property type="match status" value="1"/>
</dbReference>
<dbReference type="Pfam" id="PF04879">
    <property type="entry name" value="Molybdop_Fe4S4"/>
    <property type="match status" value="1"/>
</dbReference>
<evidence type="ECO:0000256" key="12">
    <source>
        <dbReference type="HAMAP-Rule" id="MF_01630"/>
    </source>
</evidence>
<dbReference type="PROSITE" id="PS51257">
    <property type="entry name" value="PROKAR_LIPOPROTEIN"/>
    <property type="match status" value="1"/>
</dbReference>
<name>A0A1S2LTX0_9BACI</name>
<evidence type="ECO:0000256" key="7">
    <source>
        <dbReference type="ARBA" id="ARBA00022982"/>
    </source>
</evidence>
<dbReference type="GO" id="GO:0043546">
    <property type="term" value="F:molybdopterin cofactor binding"/>
    <property type="evidence" value="ECO:0007669"/>
    <property type="project" value="InterPro"/>
</dbReference>
<comment type="cofactor">
    <cofactor evidence="12">
        <name>[4Fe-4S] cluster</name>
        <dbReference type="ChEBI" id="CHEBI:49883"/>
    </cofactor>
    <text evidence="12">Binds 1 [4Fe-4S] cluster.</text>
</comment>
<evidence type="ECO:0000256" key="13">
    <source>
        <dbReference type="SAM" id="MobiDB-lite"/>
    </source>
</evidence>
<evidence type="ECO:0000256" key="6">
    <source>
        <dbReference type="ARBA" id="ARBA00022729"/>
    </source>
</evidence>
<dbReference type="InterPro" id="IPR010051">
    <property type="entry name" value="Periplasm_NO3_reductase_lsu"/>
</dbReference>
<dbReference type="GO" id="GO:0009325">
    <property type="term" value="C:nitrate reductase complex"/>
    <property type="evidence" value="ECO:0007669"/>
    <property type="project" value="TreeGrafter"/>
</dbReference>
<dbReference type="InterPro" id="IPR027467">
    <property type="entry name" value="MopterinOxRdtase_cofactor_BS"/>
</dbReference>
<comment type="caution">
    <text evidence="15">The sequence shown here is derived from an EMBL/GenBank/DDBJ whole genome shotgun (WGS) entry which is preliminary data.</text>
</comment>
<evidence type="ECO:0000256" key="11">
    <source>
        <dbReference type="ARBA" id="ARBA00023063"/>
    </source>
</evidence>
<reference evidence="15 16" key="1">
    <citation type="submission" date="2016-10" db="EMBL/GenBank/DDBJ databases">
        <title>Draft genome sequences of four alkaliphilic bacteria belonging to the Anaerobacillus genus.</title>
        <authorList>
            <person name="Bassil N.M."/>
            <person name="Lloyd J.R."/>
        </authorList>
    </citation>
    <scope>NUCLEOTIDE SEQUENCE [LARGE SCALE GENOMIC DNA]</scope>
    <source>
        <strain evidence="15 16">DSM 15340</strain>
    </source>
</reference>
<keyword evidence="11 12" id="KW-0534">Nitrate assimilation</keyword>
<dbReference type="Gene3D" id="3.40.228.10">
    <property type="entry name" value="Dimethylsulfoxide Reductase, domain 2"/>
    <property type="match status" value="1"/>
</dbReference>
<dbReference type="NCBIfam" id="NF010055">
    <property type="entry name" value="PRK13532.1"/>
    <property type="match status" value="1"/>
</dbReference>
<evidence type="ECO:0000256" key="8">
    <source>
        <dbReference type="ARBA" id="ARBA00023002"/>
    </source>
</evidence>
<feature type="binding site" evidence="12">
    <location>
        <position position="383"/>
    </location>
    <ligand>
        <name>Mo-bis(molybdopterin guanine dinucleotide)</name>
        <dbReference type="ChEBI" id="CHEBI:60539"/>
    </ligand>
</feature>
<dbReference type="InterPro" id="IPR009010">
    <property type="entry name" value="Asp_de-COase-like_dom_sf"/>
</dbReference>
<dbReference type="Pfam" id="PF00384">
    <property type="entry name" value="Molybdopterin"/>
    <property type="match status" value="1"/>
</dbReference>
<feature type="binding site" evidence="12">
    <location>
        <begin position="271"/>
        <end position="273"/>
    </location>
    <ligand>
        <name>Mo-bis(molybdopterin guanine dinucleotide)</name>
        <dbReference type="ChEBI" id="CHEBI:60539"/>
    </ligand>
</feature>
<evidence type="ECO:0000313" key="16">
    <source>
        <dbReference type="Proteomes" id="UP000180098"/>
    </source>
</evidence>
<dbReference type="InterPro" id="IPR006656">
    <property type="entry name" value="Mopterin_OxRdtase"/>
</dbReference>
<feature type="binding site" evidence="12">
    <location>
        <position position="93"/>
    </location>
    <ligand>
        <name>Mo-bis(molybdopterin guanine dinucleotide)</name>
        <dbReference type="ChEBI" id="CHEBI:60539"/>
    </ligand>
</feature>
<dbReference type="GO" id="GO:0030151">
    <property type="term" value="F:molybdenum ion binding"/>
    <property type="evidence" value="ECO:0007669"/>
    <property type="project" value="InterPro"/>
</dbReference>
<comment type="subcellular location">
    <subcellularLocation>
        <location evidence="12">Secreted</location>
    </subcellularLocation>
    <text evidence="12">Membrane-associated.</text>
</comment>
<keyword evidence="6 12" id="KW-0732">Signal</keyword>
<accession>A0A1S2LTX0</accession>
<comment type="subunit">
    <text evidence="12">Component of the nitrate reductase NapAB complex composed of NapA and NapB.</text>
</comment>
<dbReference type="CDD" id="cd02791">
    <property type="entry name" value="MopB_CT_Nitrate-R-NapA-like"/>
    <property type="match status" value="1"/>
</dbReference>
<feature type="binding site" evidence="12">
    <location>
        <begin position="745"/>
        <end position="754"/>
    </location>
    <ligand>
        <name>Mo-bis(molybdopterin guanine dinucleotide)</name>
        <dbReference type="ChEBI" id="CHEBI:60539"/>
    </ligand>
</feature>
<evidence type="ECO:0000313" key="15">
    <source>
        <dbReference type="EMBL" id="OIJ15764.1"/>
    </source>
</evidence>
<keyword evidence="5 12" id="KW-0479">Metal-binding</keyword>
<dbReference type="FunFam" id="2.40.40.20:FF:000005">
    <property type="entry name" value="Periplasmic nitrate reductase"/>
    <property type="match status" value="1"/>
</dbReference>
<comment type="catalytic activity">
    <reaction evidence="12">
        <text>2 Fe(II)-[cytochrome] + nitrate + 2 H(+) = 2 Fe(III)-[cytochrome] + nitrite + H2O</text>
        <dbReference type="Rhea" id="RHEA:12909"/>
        <dbReference type="Rhea" id="RHEA-COMP:11777"/>
        <dbReference type="Rhea" id="RHEA-COMP:11778"/>
        <dbReference type="ChEBI" id="CHEBI:15377"/>
        <dbReference type="ChEBI" id="CHEBI:15378"/>
        <dbReference type="ChEBI" id="CHEBI:16301"/>
        <dbReference type="ChEBI" id="CHEBI:17632"/>
        <dbReference type="ChEBI" id="CHEBI:29033"/>
        <dbReference type="ChEBI" id="CHEBI:29034"/>
        <dbReference type="EC" id="1.9.6.1"/>
    </reaction>
</comment>
<dbReference type="GO" id="GO:0006777">
    <property type="term" value="P:Mo-molybdopterin cofactor biosynthetic process"/>
    <property type="evidence" value="ECO:0007669"/>
    <property type="project" value="UniProtKB-UniRule"/>
</dbReference>
<feature type="domain" description="4Fe-4S Mo/W bis-MGD-type" evidence="14">
    <location>
        <begin position="49"/>
        <end position="105"/>
    </location>
</feature>
<dbReference type="AlphaFoldDB" id="A0A1S2LTX0"/>
<dbReference type="InterPro" id="IPR041957">
    <property type="entry name" value="CT_Nitrate-R-NapA-like"/>
</dbReference>
<feature type="region of interest" description="Disordered" evidence="13">
    <location>
        <begin position="22"/>
        <end position="44"/>
    </location>
</feature>
<dbReference type="EC" id="1.9.6.1" evidence="12"/>
<dbReference type="PROSITE" id="PS00551">
    <property type="entry name" value="MOLYBDOPTERIN_PROK_1"/>
    <property type="match status" value="1"/>
</dbReference>
<keyword evidence="4 12" id="KW-0500">Molybdenum</keyword>
<dbReference type="InterPro" id="IPR050123">
    <property type="entry name" value="Prok_molybdopt-oxidoreductase"/>
</dbReference>
<dbReference type="SUPFAM" id="SSF50692">
    <property type="entry name" value="ADC-like"/>
    <property type="match status" value="1"/>
</dbReference>
<dbReference type="NCBIfam" id="TIGR01706">
    <property type="entry name" value="NAPA"/>
    <property type="match status" value="1"/>
</dbReference>
<dbReference type="PIRSF" id="PIRSF036643">
    <property type="entry name" value="FDH_alpha"/>
    <property type="match status" value="1"/>
</dbReference>
<dbReference type="InterPro" id="IPR006963">
    <property type="entry name" value="Mopterin_OxRdtase_4Fe-4S_dom"/>
</dbReference>
<keyword evidence="8 12" id="KW-0560">Oxidoreductase</keyword>
<feature type="binding site" evidence="12">
    <location>
        <begin position="520"/>
        <end position="521"/>
    </location>
    <ligand>
        <name>Mo-bis(molybdopterin guanine dinucleotide)</name>
        <dbReference type="ChEBI" id="CHEBI:60539"/>
    </ligand>
</feature>